<dbReference type="InterPro" id="IPR000847">
    <property type="entry name" value="LysR_HTH_N"/>
</dbReference>
<dbReference type="Pfam" id="PF03466">
    <property type="entry name" value="LysR_substrate"/>
    <property type="match status" value="1"/>
</dbReference>
<evidence type="ECO:0000259" key="5">
    <source>
        <dbReference type="PROSITE" id="PS50931"/>
    </source>
</evidence>
<evidence type="ECO:0000313" key="7">
    <source>
        <dbReference type="Proteomes" id="UP000056109"/>
    </source>
</evidence>
<dbReference type="InterPro" id="IPR005119">
    <property type="entry name" value="LysR_subst-bd"/>
</dbReference>
<dbReference type="Pfam" id="PF00126">
    <property type="entry name" value="HTH_1"/>
    <property type="match status" value="1"/>
</dbReference>
<evidence type="ECO:0000256" key="3">
    <source>
        <dbReference type="ARBA" id="ARBA00023125"/>
    </source>
</evidence>
<accession>A0A0U5F1Q5</accession>
<proteinExistence type="inferred from homology"/>
<dbReference type="SUPFAM" id="SSF53850">
    <property type="entry name" value="Periplasmic binding protein-like II"/>
    <property type="match status" value="1"/>
</dbReference>
<keyword evidence="2" id="KW-0805">Transcription regulation</keyword>
<keyword evidence="7" id="KW-1185">Reference proteome</keyword>
<gene>
    <name evidence="6" type="ORF">ASN_3499</name>
</gene>
<dbReference type="Gene3D" id="3.40.190.290">
    <property type="match status" value="1"/>
</dbReference>
<feature type="domain" description="HTH lysR-type" evidence="5">
    <location>
        <begin position="8"/>
        <end position="65"/>
    </location>
</feature>
<dbReference type="KEGG" id="asz:ASN_3499"/>
<dbReference type="AlphaFoldDB" id="A0A0U5F1Q5"/>
<dbReference type="GO" id="GO:0003700">
    <property type="term" value="F:DNA-binding transcription factor activity"/>
    <property type="evidence" value="ECO:0007669"/>
    <property type="project" value="InterPro"/>
</dbReference>
<evidence type="ECO:0000256" key="2">
    <source>
        <dbReference type="ARBA" id="ARBA00023015"/>
    </source>
</evidence>
<dbReference type="PANTHER" id="PTHR30537">
    <property type="entry name" value="HTH-TYPE TRANSCRIPTIONAL REGULATOR"/>
    <property type="match status" value="1"/>
</dbReference>
<dbReference type="Gene3D" id="1.10.10.10">
    <property type="entry name" value="Winged helix-like DNA-binding domain superfamily/Winged helix DNA-binding domain"/>
    <property type="match status" value="1"/>
</dbReference>
<organism evidence="6 7">
    <name type="scientific">Acetobacter senegalensis</name>
    <dbReference type="NCBI Taxonomy" id="446692"/>
    <lineage>
        <taxon>Bacteria</taxon>
        <taxon>Pseudomonadati</taxon>
        <taxon>Pseudomonadota</taxon>
        <taxon>Alphaproteobacteria</taxon>
        <taxon>Acetobacterales</taxon>
        <taxon>Acetobacteraceae</taxon>
        <taxon>Acetobacter</taxon>
    </lineage>
</organism>
<protein>
    <submittedName>
        <fullName evidence="6">LysR family transcriptional regulator</fullName>
    </submittedName>
</protein>
<evidence type="ECO:0000256" key="4">
    <source>
        <dbReference type="ARBA" id="ARBA00023163"/>
    </source>
</evidence>
<dbReference type="PROSITE" id="PS50931">
    <property type="entry name" value="HTH_LYSR"/>
    <property type="match status" value="1"/>
</dbReference>
<dbReference type="PANTHER" id="PTHR30537:SF21">
    <property type="entry name" value="HTH-TYPE TRANSCRIPTIONAL REGULATOR SINR-RELATED"/>
    <property type="match status" value="1"/>
</dbReference>
<sequence length="298" mass="32662">MHFICMMDVLAHIRIFLDIADNGSLAAVARARRLAPSAVTASLRRLEEYVGARLALRSTRRLSLTPEGEQFARQCRELLLTLDDVIDQAGGDGPLKGVIRITSLSDFGRTRLWEVIDGFIAHHPAVRFDLSLSDDVTDLIKGGYDLGLRTGPLSDSRLKARLIMRGGRSVCAAPSYWAIHGKPDRPEDLACHNCLVLSRKGDPQSIWRFHDGSTLVSVNVSGDRTANDGALLRQWAIAGAGVVLKTDYDVAADLQAGRLETALDAFKQDDINIYAVHAAGQNLSRRVQAFLDYLVDVC</sequence>
<dbReference type="InterPro" id="IPR058163">
    <property type="entry name" value="LysR-type_TF_proteobact-type"/>
</dbReference>
<dbReference type="EMBL" id="LN606600">
    <property type="protein sequence ID" value="CEF42727.1"/>
    <property type="molecule type" value="Genomic_DNA"/>
</dbReference>
<dbReference type="CDD" id="cd08422">
    <property type="entry name" value="PBP2_CrgA_like"/>
    <property type="match status" value="1"/>
</dbReference>
<evidence type="ECO:0000256" key="1">
    <source>
        <dbReference type="ARBA" id="ARBA00009437"/>
    </source>
</evidence>
<name>A0A0U5F1Q5_9PROT</name>
<dbReference type="GO" id="GO:0043565">
    <property type="term" value="F:sequence-specific DNA binding"/>
    <property type="evidence" value="ECO:0007669"/>
    <property type="project" value="TreeGrafter"/>
</dbReference>
<evidence type="ECO:0000313" key="6">
    <source>
        <dbReference type="EMBL" id="CEF42727.1"/>
    </source>
</evidence>
<dbReference type="GO" id="GO:0006351">
    <property type="term" value="P:DNA-templated transcription"/>
    <property type="evidence" value="ECO:0007669"/>
    <property type="project" value="TreeGrafter"/>
</dbReference>
<dbReference type="PATRIC" id="fig|446692.3.peg.3712"/>
<dbReference type="InterPro" id="IPR036390">
    <property type="entry name" value="WH_DNA-bd_sf"/>
</dbReference>
<dbReference type="Proteomes" id="UP000056109">
    <property type="component" value="Chromosome I"/>
</dbReference>
<keyword evidence="3" id="KW-0238">DNA-binding</keyword>
<comment type="similarity">
    <text evidence="1">Belongs to the LysR transcriptional regulatory family.</text>
</comment>
<dbReference type="InterPro" id="IPR036388">
    <property type="entry name" value="WH-like_DNA-bd_sf"/>
</dbReference>
<dbReference type="SUPFAM" id="SSF46785">
    <property type="entry name" value="Winged helix' DNA-binding domain"/>
    <property type="match status" value="1"/>
</dbReference>
<reference evidence="7" key="1">
    <citation type="submission" date="2014-09" db="EMBL/GenBank/DDBJ databases">
        <authorList>
            <person name="Illeghems K.G."/>
        </authorList>
    </citation>
    <scope>NUCLEOTIDE SEQUENCE [LARGE SCALE GENOMIC DNA]</scope>
    <source>
        <strain evidence="7">108B</strain>
    </source>
</reference>
<keyword evidence="4" id="KW-0804">Transcription</keyword>